<dbReference type="InterPro" id="IPR003696">
    <property type="entry name" value="Carbtransf_dom"/>
</dbReference>
<reference evidence="4 5" key="1">
    <citation type="submission" date="2020-08" db="EMBL/GenBank/DDBJ databases">
        <title>Genomic Encyclopedia of Archaeal and Bacterial Type Strains, Phase II (KMG-II): from individual species to whole genera.</title>
        <authorList>
            <person name="Goeker M."/>
        </authorList>
    </citation>
    <scope>NUCLEOTIDE SEQUENCE [LARGE SCALE GENOMIC DNA]</scope>
    <source>
        <strain evidence="4 5">DSM 43850</strain>
    </source>
</reference>
<dbReference type="InterPro" id="IPR038152">
    <property type="entry name" value="Carbam_trans_C_sf"/>
</dbReference>
<dbReference type="PANTHER" id="PTHR34847">
    <property type="entry name" value="NODULATION PROTEIN U"/>
    <property type="match status" value="1"/>
</dbReference>
<accession>A0ABR6BK56</accession>
<dbReference type="Gene3D" id="3.30.420.40">
    <property type="match status" value="2"/>
</dbReference>
<protein>
    <submittedName>
        <fullName evidence="4">Carbamoyltransferase</fullName>
        <ecNumber evidence="4">2.1.3.-</ecNumber>
    </submittedName>
</protein>
<feature type="domain" description="Carbamoyltransferase" evidence="2">
    <location>
        <begin position="2"/>
        <end position="337"/>
    </location>
</feature>
<evidence type="ECO:0000313" key="5">
    <source>
        <dbReference type="Proteomes" id="UP000517916"/>
    </source>
</evidence>
<name>A0ABR6BK56_9PSEU</name>
<dbReference type="Gene3D" id="3.90.870.20">
    <property type="entry name" value="Carbamoyltransferase, C-terminal domain"/>
    <property type="match status" value="1"/>
</dbReference>
<evidence type="ECO:0000313" key="4">
    <source>
        <dbReference type="EMBL" id="MBA8927254.1"/>
    </source>
</evidence>
<evidence type="ECO:0000259" key="2">
    <source>
        <dbReference type="Pfam" id="PF02543"/>
    </source>
</evidence>
<evidence type="ECO:0000259" key="3">
    <source>
        <dbReference type="Pfam" id="PF16861"/>
    </source>
</evidence>
<dbReference type="EMBL" id="JACJID010000003">
    <property type="protein sequence ID" value="MBA8927254.1"/>
    <property type="molecule type" value="Genomic_DNA"/>
</dbReference>
<dbReference type="PANTHER" id="PTHR34847:SF1">
    <property type="entry name" value="NODULATION PROTEIN U"/>
    <property type="match status" value="1"/>
</dbReference>
<comment type="caution">
    <text evidence="4">The sequence shown here is derived from an EMBL/GenBank/DDBJ whole genome shotgun (WGS) entry which is preliminary data.</text>
</comment>
<feature type="domain" description="Carbamoyltransferase C-terminal" evidence="3">
    <location>
        <begin position="392"/>
        <end position="561"/>
    </location>
</feature>
<evidence type="ECO:0000256" key="1">
    <source>
        <dbReference type="ARBA" id="ARBA00006129"/>
    </source>
</evidence>
<dbReference type="InterPro" id="IPR043129">
    <property type="entry name" value="ATPase_NBD"/>
</dbReference>
<sequence length="567" mass="62792">MKVLGIHDGHSASACLVDDGKVVAAIQEERLVYEKNRGGYPERAIGRVLATAGVELADVDRVAFSTREFRNLNMRNAADVMATYGRMFTDPSGQRALESEDNEQQQQRLRSARLTEAGFPAERIQFVDHHTCHATTAYFARGTFDRNILVITNDGHGDGLCATVSIGRGGTLTRLASVPKDDSIAAIYSYITYLLGFTPLEHEYKLMGMAPYAEDSGHAKQVCDYFESLFELHPEQPLLWRRTAGTTPVSALAPEIEKAMRFRRFDAMMAGLQMFTENLVTRWVARVVEATGVTDLALAGGIFMNVKLNHRIADLPGVRSAFFCPSAGDESNSFGAAWSLGGVPEQGRPLPHLYLGTGYTRQECEKAVADHSFRKRVRVTEMSDPDEQCALLLADRQIVARFAGRMEFGARALGNRSILANASDPDACSLINRMIKRRDFWMPFAPTILAEHADQYLVPHPDCPAEYMALAFDVRPSAHKHLTAATHPHDHTCRPQILTAEANPAYHRLISLFREHTGIGGVLNTSFNLHGYPIVETPEQALDVFDSSGLNYLAIEHLLVQEVSEDD</sequence>
<organism evidence="4 5">
    <name type="scientific">Kutzneria viridogrisea</name>
    <dbReference type="NCBI Taxonomy" id="47990"/>
    <lineage>
        <taxon>Bacteria</taxon>
        <taxon>Bacillati</taxon>
        <taxon>Actinomycetota</taxon>
        <taxon>Actinomycetes</taxon>
        <taxon>Pseudonocardiales</taxon>
        <taxon>Pseudonocardiaceae</taxon>
        <taxon>Kutzneria</taxon>
    </lineage>
</organism>
<dbReference type="InterPro" id="IPR031730">
    <property type="entry name" value="Carbam_trans_C"/>
</dbReference>
<dbReference type="CDD" id="cd24100">
    <property type="entry name" value="ASKHA_NBD_MJ1051-like_N"/>
    <property type="match status" value="1"/>
</dbReference>
<dbReference type="Pfam" id="PF16861">
    <property type="entry name" value="Carbam_trans_C"/>
    <property type="match status" value="1"/>
</dbReference>
<keyword evidence="4" id="KW-0808">Transferase</keyword>
<dbReference type="EC" id="2.1.3.-" evidence="4"/>
<keyword evidence="5" id="KW-1185">Reference proteome</keyword>
<comment type="similarity">
    <text evidence="1">Belongs to the NodU/CmcH family.</text>
</comment>
<proteinExistence type="inferred from homology"/>
<dbReference type="Proteomes" id="UP000517916">
    <property type="component" value="Unassembled WGS sequence"/>
</dbReference>
<dbReference type="Pfam" id="PF02543">
    <property type="entry name" value="Carbam_trans_N"/>
    <property type="match status" value="1"/>
</dbReference>
<dbReference type="RefSeq" id="WP_182838258.1">
    <property type="nucleotide sequence ID" value="NZ_BAAABQ010000057.1"/>
</dbReference>
<gene>
    <name evidence="4" type="ORF">BC739_004460</name>
</gene>
<dbReference type="InterPro" id="IPR051338">
    <property type="entry name" value="NodU/CmcH_Carbamoyltrnsfr"/>
</dbReference>
<dbReference type="SUPFAM" id="SSF53067">
    <property type="entry name" value="Actin-like ATPase domain"/>
    <property type="match status" value="1"/>
</dbReference>
<dbReference type="GO" id="GO:0016740">
    <property type="term" value="F:transferase activity"/>
    <property type="evidence" value="ECO:0007669"/>
    <property type="project" value="UniProtKB-KW"/>
</dbReference>